<keyword evidence="6" id="KW-1185">Reference proteome</keyword>
<evidence type="ECO:0000256" key="1">
    <source>
        <dbReference type="PROSITE-ProRule" id="PRU00266"/>
    </source>
</evidence>
<evidence type="ECO:0000313" key="5">
    <source>
        <dbReference type="EMBL" id="RWS27861.1"/>
    </source>
</evidence>
<organism evidence="5 6">
    <name type="scientific">Leptotrombidium deliense</name>
    <dbReference type="NCBI Taxonomy" id="299467"/>
    <lineage>
        <taxon>Eukaryota</taxon>
        <taxon>Metazoa</taxon>
        <taxon>Ecdysozoa</taxon>
        <taxon>Arthropoda</taxon>
        <taxon>Chelicerata</taxon>
        <taxon>Arachnida</taxon>
        <taxon>Acari</taxon>
        <taxon>Acariformes</taxon>
        <taxon>Trombidiformes</taxon>
        <taxon>Prostigmata</taxon>
        <taxon>Anystina</taxon>
        <taxon>Parasitengona</taxon>
        <taxon>Trombiculoidea</taxon>
        <taxon>Trombiculidae</taxon>
        <taxon>Leptotrombidium</taxon>
    </lineage>
</organism>
<evidence type="ECO:0000256" key="2">
    <source>
        <dbReference type="SAM" id="MobiDB-lite"/>
    </source>
</evidence>
<dbReference type="SMART" id="SM00358">
    <property type="entry name" value="DSRM"/>
    <property type="match status" value="2"/>
</dbReference>
<dbReference type="GO" id="GO:0005730">
    <property type="term" value="C:nucleolus"/>
    <property type="evidence" value="ECO:0007669"/>
    <property type="project" value="TreeGrafter"/>
</dbReference>
<feature type="domain" description="A to I editase" evidence="4">
    <location>
        <begin position="366"/>
        <end position="704"/>
    </location>
</feature>
<dbReference type="PROSITE" id="PS50137">
    <property type="entry name" value="DS_RBD"/>
    <property type="match status" value="2"/>
</dbReference>
<sequence>MHSSSPVQSLMETFKERGAVRFAEEGRRGPPHDPTYRYSCTVFGDVFLGHGKSKQAAKQDSAKNALQFIGASRRRVHPYMPRMPPFEHRNFMFRPPQMRYPNVDDPYACPPPPPIPPFLMNCGSTNSGRRVLLPHPSPSVFDSPQMNNFSDPPNLSDSNEANAASVSSPVQPLSEFASDDLEVTSDFVKFDDTSKNKEEVAEKTVEIKKQKNKERIMLRILTESSEQQNPVALIHELNPDCEWQFLKVENCGRLISSFTMQLKINDSRFTGIGRTKKLAKMDAAKTALSELYNINLSEIDPTIPKSYVRVDEPLTLDQNLANSIGNAVLQTSKQIFDHSDELKKWSVLASIVLTSDQNAEWFDVLCITSGTKCVRGDNLSMLGYVVGDCHAEILARRCFNLYLYRQINSFLESGYVDTPDYIIERREDLKGFKLKSGIKVHLFVSTAPCGDARVFSPKEEVQIDSHPNRQSRGVLRAKIENGEGTIPVKKESATLTWDGILQGHQRLQFMSCSDKICLWSVVGIQGSLLSHIIDPIYLSSVVVGSLFNYEHLVRAIHGRLNLNFESDAFNSLCEPFRINKAKVAKSVLKEIDEQRQVTKTPPYAVNWIKGDARLEIISCDTGKLIDGSASRLSKKFLFAQFCNLLGRNVSTLQSSPLNSCIPVVYRDAKTSAQNYQKTKTCVMQAFIEQNLGNWIQVPTEIDLFNL</sequence>
<dbReference type="InterPro" id="IPR014720">
    <property type="entry name" value="dsRBD_dom"/>
</dbReference>
<dbReference type="GO" id="GO:0008251">
    <property type="term" value="F:tRNA-specific adenosine deaminase activity"/>
    <property type="evidence" value="ECO:0007669"/>
    <property type="project" value="TreeGrafter"/>
</dbReference>
<feature type="domain" description="DRBM" evidence="3">
    <location>
        <begin position="5"/>
        <end position="71"/>
    </location>
</feature>
<evidence type="ECO:0000259" key="3">
    <source>
        <dbReference type="PROSITE" id="PS50137"/>
    </source>
</evidence>
<evidence type="ECO:0000313" key="6">
    <source>
        <dbReference type="Proteomes" id="UP000288716"/>
    </source>
</evidence>
<dbReference type="EMBL" id="NCKV01001728">
    <property type="protein sequence ID" value="RWS27861.1"/>
    <property type="molecule type" value="Genomic_DNA"/>
</dbReference>
<dbReference type="AlphaFoldDB" id="A0A443SK13"/>
<dbReference type="Gene3D" id="3.30.160.20">
    <property type="match status" value="2"/>
</dbReference>
<dbReference type="Proteomes" id="UP000288716">
    <property type="component" value="Unassembled WGS sequence"/>
</dbReference>
<dbReference type="PROSITE" id="PS50141">
    <property type="entry name" value="A_DEAMIN_EDITASE"/>
    <property type="match status" value="1"/>
</dbReference>
<feature type="domain" description="DRBM" evidence="3">
    <location>
        <begin position="258"/>
        <end position="293"/>
    </location>
</feature>
<reference evidence="5 6" key="1">
    <citation type="journal article" date="2018" name="Gigascience">
        <title>Genomes of trombidid mites reveal novel predicted allergens and laterally-transferred genes associated with secondary metabolism.</title>
        <authorList>
            <person name="Dong X."/>
            <person name="Chaisiri K."/>
            <person name="Xia D."/>
            <person name="Armstrong S.D."/>
            <person name="Fang Y."/>
            <person name="Donnelly M.J."/>
            <person name="Kadowaki T."/>
            <person name="McGarry J.W."/>
            <person name="Darby A.C."/>
            <person name="Makepeace B.L."/>
        </authorList>
    </citation>
    <scope>NUCLEOTIDE SEQUENCE [LARGE SCALE GENOMIC DNA]</scope>
    <source>
        <strain evidence="5">UoL-UT</strain>
    </source>
</reference>
<dbReference type="Pfam" id="PF02137">
    <property type="entry name" value="A_deamin"/>
    <property type="match status" value="1"/>
</dbReference>
<dbReference type="GO" id="GO:0003726">
    <property type="term" value="F:double-stranded RNA adenosine deaminase activity"/>
    <property type="evidence" value="ECO:0007669"/>
    <property type="project" value="TreeGrafter"/>
</dbReference>
<protein>
    <submittedName>
        <fullName evidence="5">Double-stranded RNA-specific editase Adar-like isoform X3</fullName>
    </submittedName>
</protein>
<keyword evidence="1" id="KW-0694">RNA-binding</keyword>
<dbReference type="InterPro" id="IPR002466">
    <property type="entry name" value="A_deamin"/>
</dbReference>
<dbReference type="VEuPathDB" id="VectorBase:LDEU004179"/>
<dbReference type="GO" id="GO:0006396">
    <property type="term" value="P:RNA processing"/>
    <property type="evidence" value="ECO:0007669"/>
    <property type="project" value="InterPro"/>
</dbReference>
<feature type="region of interest" description="Disordered" evidence="2">
    <location>
        <begin position="129"/>
        <end position="171"/>
    </location>
</feature>
<dbReference type="CDD" id="cd00048">
    <property type="entry name" value="DSRM_SF"/>
    <property type="match status" value="1"/>
</dbReference>
<dbReference type="SUPFAM" id="SSF54768">
    <property type="entry name" value="dsRNA-binding domain-like"/>
    <property type="match status" value="2"/>
</dbReference>
<dbReference type="OrthoDB" id="10268011at2759"/>
<feature type="compositionally biased region" description="Polar residues" evidence="2">
    <location>
        <begin position="140"/>
        <end position="171"/>
    </location>
</feature>
<comment type="caution">
    <text evidence="5">The sequence shown here is derived from an EMBL/GenBank/DDBJ whole genome shotgun (WGS) entry which is preliminary data.</text>
</comment>
<name>A0A443SK13_9ACAR</name>
<dbReference type="Pfam" id="PF00035">
    <property type="entry name" value="dsrm"/>
    <property type="match status" value="2"/>
</dbReference>
<dbReference type="GO" id="GO:0006382">
    <property type="term" value="P:adenosine to inosine editing"/>
    <property type="evidence" value="ECO:0007669"/>
    <property type="project" value="TreeGrafter"/>
</dbReference>
<evidence type="ECO:0000259" key="4">
    <source>
        <dbReference type="PROSITE" id="PS50141"/>
    </source>
</evidence>
<accession>A0A443SK13</accession>
<dbReference type="SMART" id="SM00552">
    <property type="entry name" value="ADEAMc"/>
    <property type="match status" value="1"/>
</dbReference>
<dbReference type="STRING" id="299467.A0A443SK13"/>
<dbReference type="GO" id="GO:0003725">
    <property type="term" value="F:double-stranded RNA binding"/>
    <property type="evidence" value="ECO:0007669"/>
    <property type="project" value="TreeGrafter"/>
</dbReference>
<proteinExistence type="predicted"/>
<dbReference type="GO" id="GO:0005737">
    <property type="term" value="C:cytoplasm"/>
    <property type="evidence" value="ECO:0007669"/>
    <property type="project" value="TreeGrafter"/>
</dbReference>
<dbReference type="PANTHER" id="PTHR10910:SF62">
    <property type="entry name" value="AT07585P-RELATED"/>
    <property type="match status" value="1"/>
</dbReference>
<dbReference type="PANTHER" id="PTHR10910">
    <property type="entry name" value="EUKARYOTE SPECIFIC DSRNA BINDING PROTEIN"/>
    <property type="match status" value="1"/>
</dbReference>
<gene>
    <name evidence="5" type="ORF">B4U80_03952</name>
</gene>